<dbReference type="Proteomes" id="UP000224355">
    <property type="component" value="Segment"/>
</dbReference>
<gene>
    <name evidence="1" type="ORF">PP101_32</name>
</gene>
<sequence length="70" mass="8172">MGKEERYINEPKDGVGAHLDFGISDDGKTGYVYNGDWYFKVLEFNPPYMKIKVDHQRAAPFVEYFNVHKV</sequence>
<dbReference type="EMBL" id="KY087898">
    <property type="protein sequence ID" value="APD19693.1"/>
    <property type="molecule type" value="Genomic_DNA"/>
</dbReference>
<proteinExistence type="predicted"/>
<evidence type="ECO:0000313" key="1">
    <source>
        <dbReference type="EMBL" id="APD19693.1"/>
    </source>
</evidence>
<organism evidence="1 2">
    <name type="scientific">Pectobacterium phage PP101</name>
    <dbReference type="NCBI Taxonomy" id="1916414"/>
    <lineage>
        <taxon>Viruses</taxon>
        <taxon>Duplodnaviria</taxon>
        <taxon>Heunggongvirae</taxon>
        <taxon>Uroviricota</taxon>
        <taxon>Caudoviricetes</taxon>
        <taxon>Chaseviridae</taxon>
        <taxon>Cleopatravirinae</taxon>
        <taxon>Suwonvirus</taxon>
        <taxon>Suwonvirus PP101</taxon>
    </lineage>
</organism>
<reference evidence="2" key="1">
    <citation type="submission" date="2016-11" db="EMBL/GenBank/DDBJ databases">
        <authorList>
            <person name="Shneider M.M."/>
            <person name="Kabanova A.P."/>
            <person name="Vo T.N.H."/>
            <person name="Korzhenkov A."/>
            <person name="Samarov N.I."/>
            <person name="Toshchakov S.V."/>
            <person name="Miroshnikov K.K."/>
            <person name="Ignatov A.N."/>
            <person name="Kulikov E.E."/>
            <person name="Miroshnikov K.A."/>
        </authorList>
    </citation>
    <scope>NUCLEOTIDE SEQUENCE [LARGE SCALE GENOMIC DNA]</scope>
</reference>
<name>A0A1J0MEP6_9CAUD</name>
<evidence type="ECO:0000313" key="2">
    <source>
        <dbReference type="Proteomes" id="UP000224355"/>
    </source>
</evidence>
<protein>
    <submittedName>
        <fullName evidence="1">Uncharacterized protein</fullName>
    </submittedName>
</protein>
<keyword evidence="2" id="KW-1185">Reference proteome</keyword>
<accession>A0A1J0MEP6</accession>
<reference evidence="1 2" key="2">
    <citation type="submission" date="2018-04" db="EMBL/GenBank/DDBJ databases">
        <authorList>
            <person name="Shneider M.M."/>
            <person name="Kabanova A.P."/>
            <person name="Vo T.N.H."/>
            <person name="Korzhenkov A."/>
            <person name="Samarov N.I."/>
            <person name="Toshchakov S.V."/>
            <person name="Miroshnikov K.K."/>
            <person name="Ignatov A.N."/>
            <person name="Kulikov E.E."/>
            <person name="Miroshnikov K.A."/>
        </authorList>
    </citation>
    <scope>NUCLEOTIDE SEQUENCE [LARGE SCALE GENOMIC DNA]</scope>
</reference>